<proteinExistence type="predicted"/>
<accession>A0AAV5F783</accession>
<sequence>MASASPSWVILYKAPRKARPEGTISLALAAPPRVTRLDVGPGVFPTDPDRLPRVTFPRILTIDPSGLVLAIAPPSKSERTYKPAYLVLDVPSATATRVTGTDGVLKGSNLGVIAAPGGNGGYMVADFQNIVGGSTATLARFSSETREWVNKTVANPLPNWNWNFKGVTTHDGKLWWADCTAGILACDPFADNPDMDYVPLPRGEDHENCGFCYSAASHYRCVNLSNGKFRCVEMGCASEGEAPKLTMHTLVDPASSGLWMVEYQVGFDEIWAGDSYKATRLPVNVPDEIALVHPNNPDVVYFFLDEYIFGVDVPARKVVECAPHELDITESEGGPSCVLAWELPPILNV</sequence>
<dbReference type="PANTHER" id="PTHR33086:SF44">
    <property type="entry name" value="OS03G0683600 PROTEIN"/>
    <property type="match status" value="1"/>
</dbReference>
<comment type="caution">
    <text evidence="2">The sequence shown here is derived from an EMBL/GenBank/DDBJ whole genome shotgun (WGS) entry which is preliminary data.</text>
</comment>
<gene>
    <name evidence="2" type="primary">gb19057</name>
    <name evidence="2" type="ORF">PR202_gb19057</name>
</gene>
<dbReference type="PANTHER" id="PTHR33086">
    <property type="entry name" value="OS05G0468200 PROTEIN-RELATED"/>
    <property type="match status" value="1"/>
</dbReference>
<dbReference type="Pfam" id="PF07762">
    <property type="entry name" value="DUF1618"/>
    <property type="match status" value="1"/>
</dbReference>
<dbReference type="AlphaFoldDB" id="A0AAV5F783"/>
<evidence type="ECO:0000259" key="1">
    <source>
        <dbReference type="Pfam" id="PF07762"/>
    </source>
</evidence>
<evidence type="ECO:0000313" key="2">
    <source>
        <dbReference type="EMBL" id="GJN30724.1"/>
    </source>
</evidence>
<reference evidence="2" key="1">
    <citation type="journal article" date="2018" name="DNA Res.">
        <title>Multiple hybrid de novo genome assembly of finger millet, an orphan allotetraploid crop.</title>
        <authorList>
            <person name="Hatakeyama M."/>
            <person name="Aluri S."/>
            <person name="Balachadran M.T."/>
            <person name="Sivarajan S.R."/>
            <person name="Patrignani A."/>
            <person name="Gruter S."/>
            <person name="Poveda L."/>
            <person name="Shimizu-Inatsugi R."/>
            <person name="Baeten J."/>
            <person name="Francoijs K.J."/>
            <person name="Nataraja K.N."/>
            <person name="Reddy Y.A.N."/>
            <person name="Phadnis S."/>
            <person name="Ravikumar R.L."/>
            <person name="Schlapbach R."/>
            <person name="Sreeman S.M."/>
            <person name="Shimizu K.K."/>
        </authorList>
    </citation>
    <scope>NUCLEOTIDE SEQUENCE</scope>
</reference>
<evidence type="ECO:0000313" key="3">
    <source>
        <dbReference type="Proteomes" id="UP001054889"/>
    </source>
</evidence>
<reference evidence="2" key="2">
    <citation type="submission" date="2021-12" db="EMBL/GenBank/DDBJ databases">
        <title>Resequencing data analysis of finger millet.</title>
        <authorList>
            <person name="Hatakeyama M."/>
            <person name="Aluri S."/>
            <person name="Balachadran M.T."/>
            <person name="Sivarajan S.R."/>
            <person name="Poveda L."/>
            <person name="Shimizu-Inatsugi R."/>
            <person name="Schlapbach R."/>
            <person name="Sreeman S.M."/>
            <person name="Shimizu K.K."/>
        </authorList>
    </citation>
    <scope>NUCLEOTIDE SEQUENCE</scope>
</reference>
<dbReference type="InterPro" id="IPR011676">
    <property type="entry name" value="DUF1618"/>
</dbReference>
<dbReference type="Proteomes" id="UP001054889">
    <property type="component" value="Unassembled WGS sequence"/>
</dbReference>
<protein>
    <recommendedName>
        <fullName evidence="1">DUF1618 domain-containing protein</fullName>
    </recommendedName>
</protein>
<organism evidence="2 3">
    <name type="scientific">Eleusine coracana subsp. coracana</name>
    <dbReference type="NCBI Taxonomy" id="191504"/>
    <lineage>
        <taxon>Eukaryota</taxon>
        <taxon>Viridiplantae</taxon>
        <taxon>Streptophyta</taxon>
        <taxon>Embryophyta</taxon>
        <taxon>Tracheophyta</taxon>
        <taxon>Spermatophyta</taxon>
        <taxon>Magnoliopsida</taxon>
        <taxon>Liliopsida</taxon>
        <taxon>Poales</taxon>
        <taxon>Poaceae</taxon>
        <taxon>PACMAD clade</taxon>
        <taxon>Chloridoideae</taxon>
        <taxon>Cynodonteae</taxon>
        <taxon>Eleusininae</taxon>
        <taxon>Eleusine</taxon>
    </lineage>
</organism>
<feature type="domain" description="DUF1618" evidence="1">
    <location>
        <begin position="176"/>
        <end position="301"/>
    </location>
</feature>
<name>A0AAV5F783_ELECO</name>
<dbReference type="EMBL" id="BQKI01000082">
    <property type="protein sequence ID" value="GJN30724.1"/>
    <property type="molecule type" value="Genomic_DNA"/>
</dbReference>
<keyword evidence="3" id="KW-1185">Reference proteome</keyword>